<dbReference type="OrthoDB" id="3695461at2"/>
<evidence type="ECO:0000313" key="1">
    <source>
        <dbReference type="EMBL" id="MQY05554.1"/>
    </source>
</evidence>
<gene>
    <name evidence="1" type="ORF">ACRB68_36310</name>
</gene>
<protein>
    <recommendedName>
        <fullName evidence="3">SRPBCC family protein</fullName>
    </recommendedName>
</protein>
<proteinExistence type="predicted"/>
<dbReference type="Proteomes" id="UP000487268">
    <property type="component" value="Unassembled WGS sequence"/>
</dbReference>
<evidence type="ECO:0008006" key="3">
    <source>
        <dbReference type="Google" id="ProtNLM"/>
    </source>
</evidence>
<dbReference type="EMBL" id="WEGH01000002">
    <property type="protein sequence ID" value="MQY05554.1"/>
    <property type="molecule type" value="Genomic_DNA"/>
</dbReference>
<dbReference type="AlphaFoldDB" id="A0A7K0BY47"/>
<keyword evidence="2" id="KW-1185">Reference proteome</keyword>
<dbReference type="RefSeq" id="WP_153533650.1">
    <property type="nucleotide sequence ID" value="NZ_WEGH01000002.1"/>
</dbReference>
<dbReference type="SUPFAM" id="SSF55961">
    <property type="entry name" value="Bet v1-like"/>
    <property type="match status" value="1"/>
</dbReference>
<comment type="caution">
    <text evidence="1">The sequence shown here is derived from an EMBL/GenBank/DDBJ whole genome shotgun (WGS) entry which is preliminary data.</text>
</comment>
<reference evidence="1 2" key="1">
    <citation type="submission" date="2019-10" db="EMBL/GenBank/DDBJ databases">
        <title>Actinomadura rubteroloni sp. nov. and Actinomadura macrotermitis sp. nov., isolated from the gut of fungus growing-termite Macrotermes natalensis.</title>
        <authorList>
            <person name="Benndorf R."/>
            <person name="Martin K."/>
            <person name="Kuefner M."/>
            <person name="De Beer W."/>
            <person name="Kaster A.-K."/>
            <person name="Vollmers J."/>
            <person name="Poulsen M."/>
            <person name="Beemelmanns C."/>
        </authorList>
    </citation>
    <scope>NUCLEOTIDE SEQUENCE [LARGE SCALE GENOMIC DNA]</scope>
    <source>
        <strain evidence="1 2">RB68</strain>
    </source>
</reference>
<accession>A0A7K0BY47</accession>
<evidence type="ECO:0000313" key="2">
    <source>
        <dbReference type="Proteomes" id="UP000487268"/>
    </source>
</evidence>
<sequence>MTDRLEPDPVQRLRVMAAGIPGAHVTERVVPAPFDVVWGVMADLEGEFGSFQPDMKSVRVTHRRDDRLEVLAHGHLGFRARFDVVLRPGWCWMQSRFLLIGMAAVPAGDRTRVALTGGTRVPGRAAIVPIRVRHETERAMLRLAQRVAER</sequence>
<organism evidence="1 2">
    <name type="scientific">Actinomadura macrotermitis</name>
    <dbReference type="NCBI Taxonomy" id="2585200"/>
    <lineage>
        <taxon>Bacteria</taxon>
        <taxon>Bacillati</taxon>
        <taxon>Actinomycetota</taxon>
        <taxon>Actinomycetes</taxon>
        <taxon>Streptosporangiales</taxon>
        <taxon>Thermomonosporaceae</taxon>
        <taxon>Actinomadura</taxon>
    </lineage>
</organism>
<name>A0A7K0BY47_9ACTN</name>